<dbReference type="Pfam" id="PF00027">
    <property type="entry name" value="cNMP_binding"/>
    <property type="match status" value="2"/>
</dbReference>
<evidence type="ECO:0000256" key="2">
    <source>
        <dbReference type="ARBA" id="ARBA00006352"/>
    </source>
</evidence>
<name>A0AAE0THL9_9BIVA</name>
<keyword evidence="9 13" id="KW-0067">ATP-binding</keyword>
<organism evidence="22 23">
    <name type="scientific">Potamilus streckersoni</name>
    <dbReference type="NCBI Taxonomy" id="2493646"/>
    <lineage>
        <taxon>Eukaryota</taxon>
        <taxon>Metazoa</taxon>
        <taxon>Spiralia</taxon>
        <taxon>Lophotrochozoa</taxon>
        <taxon>Mollusca</taxon>
        <taxon>Bivalvia</taxon>
        <taxon>Autobranchia</taxon>
        <taxon>Heteroconchia</taxon>
        <taxon>Palaeoheterodonta</taxon>
        <taxon>Unionida</taxon>
        <taxon>Unionoidea</taxon>
        <taxon>Unionidae</taxon>
        <taxon>Ambleminae</taxon>
        <taxon>Lampsilini</taxon>
        <taxon>Potamilus</taxon>
    </lineage>
</organism>
<comment type="cofactor">
    <cofactor evidence="1">
        <name>Mg(2+)</name>
        <dbReference type="ChEBI" id="CHEBI:18420"/>
    </cofactor>
</comment>
<dbReference type="PROSITE" id="PS50011">
    <property type="entry name" value="PROTEIN_KINASE_DOM"/>
    <property type="match status" value="1"/>
</dbReference>
<dbReference type="AlphaFoldDB" id="A0AAE0THL9"/>
<evidence type="ECO:0000259" key="19">
    <source>
        <dbReference type="PROSITE" id="PS50011"/>
    </source>
</evidence>
<dbReference type="GO" id="GO:0030553">
    <property type="term" value="F:cGMP binding"/>
    <property type="evidence" value="ECO:0007669"/>
    <property type="project" value="UniProtKB-KW"/>
</dbReference>
<dbReference type="InterPro" id="IPR014710">
    <property type="entry name" value="RmlC-like_jellyroll"/>
</dbReference>
<dbReference type="InterPro" id="IPR017441">
    <property type="entry name" value="Protein_kinase_ATP_BS"/>
</dbReference>
<dbReference type="GO" id="GO:0005524">
    <property type="term" value="F:ATP binding"/>
    <property type="evidence" value="ECO:0007669"/>
    <property type="project" value="UniProtKB-UniRule"/>
</dbReference>
<comment type="catalytic activity">
    <reaction evidence="12">
        <text>L-seryl-[protein] + ATP = O-phospho-L-seryl-[protein] + ADP + H(+)</text>
        <dbReference type="Rhea" id="RHEA:17989"/>
        <dbReference type="Rhea" id="RHEA-COMP:9863"/>
        <dbReference type="Rhea" id="RHEA-COMP:11604"/>
        <dbReference type="ChEBI" id="CHEBI:15378"/>
        <dbReference type="ChEBI" id="CHEBI:29999"/>
        <dbReference type="ChEBI" id="CHEBI:30616"/>
        <dbReference type="ChEBI" id="CHEBI:83421"/>
        <dbReference type="ChEBI" id="CHEBI:456216"/>
        <dbReference type="EC" id="2.7.11.12"/>
    </reaction>
</comment>
<comment type="caution">
    <text evidence="22">The sequence shown here is derived from an EMBL/GenBank/DDBJ whole genome shotgun (WGS) entry which is preliminary data.</text>
</comment>
<evidence type="ECO:0000256" key="3">
    <source>
        <dbReference type="ARBA" id="ARBA00012428"/>
    </source>
</evidence>
<evidence type="ECO:0000313" key="22">
    <source>
        <dbReference type="EMBL" id="KAK3609803.1"/>
    </source>
</evidence>
<evidence type="ECO:0000256" key="13">
    <source>
        <dbReference type="PIRNR" id="PIRNR000559"/>
    </source>
</evidence>
<dbReference type="SUPFAM" id="SSF51206">
    <property type="entry name" value="cAMP-binding domain-like"/>
    <property type="match status" value="2"/>
</dbReference>
<dbReference type="InterPro" id="IPR035014">
    <property type="entry name" value="STKc_cGK"/>
</dbReference>
<dbReference type="PROSITE" id="PS00107">
    <property type="entry name" value="PROTEIN_KINASE_ATP"/>
    <property type="match status" value="1"/>
</dbReference>
<dbReference type="CDD" id="cd05572">
    <property type="entry name" value="STKc_cGK"/>
    <property type="match status" value="1"/>
</dbReference>
<evidence type="ECO:0000256" key="12">
    <source>
        <dbReference type="ARBA" id="ARBA00047462"/>
    </source>
</evidence>
<comment type="catalytic activity">
    <reaction evidence="11 13">
        <text>L-threonyl-[protein] + ATP = O-phospho-L-threonyl-[protein] + ADP + H(+)</text>
        <dbReference type="Rhea" id="RHEA:46608"/>
        <dbReference type="Rhea" id="RHEA-COMP:11060"/>
        <dbReference type="Rhea" id="RHEA-COMP:11605"/>
        <dbReference type="ChEBI" id="CHEBI:15378"/>
        <dbReference type="ChEBI" id="CHEBI:30013"/>
        <dbReference type="ChEBI" id="CHEBI:30616"/>
        <dbReference type="ChEBI" id="CHEBI:61977"/>
        <dbReference type="ChEBI" id="CHEBI:456216"/>
        <dbReference type="EC" id="2.7.11.12"/>
    </reaction>
</comment>
<dbReference type="FunFam" id="2.60.120.10:FF:000064">
    <property type="entry name" value="cGMP-dependent protein kinase, isozyme"/>
    <property type="match status" value="1"/>
</dbReference>
<proteinExistence type="inferred from homology"/>
<evidence type="ECO:0000256" key="7">
    <source>
        <dbReference type="ARBA" id="ARBA00022741"/>
    </source>
</evidence>
<accession>A0AAE0THL9</accession>
<dbReference type="InterPro" id="IPR000719">
    <property type="entry name" value="Prot_kinase_dom"/>
</dbReference>
<sequence>MPPPDSPPCHTARPLLTKARSSPLHAVTSGRVGLSSAPLPQAGSPNSMGNGASASKIIIDGETFDLVKIKQIIPELRRELKQKDTKIQLYEQNLLEKSKLLEEKSAEVNRLKEEVHKLKSVLQLKVHKDGKPDILATIQEDVTMAGQESRSKKQGVSGESLASHGGSLTIELKHFEKDFRSKQLIKDAILDNDFLKNLESTQIREVVECMFEKPVKAGHYIIREGDAGQDLYVAADGEFEVLKDGTTLGKMAAGRVFGELAILYNCTRTASVRAVTDVRVWVLDRRVFQTIMMKTGLQRQEENMKFLKSVPLLKSLPPEKLSKLADVLDLDFYHEGDCIIREGSTGDAFFIINKGEVKVTQKISGFEEPQEVRRLKRGDYFGEKALLSEDRRTANVIALAPGVECLTLDRNSFNALIGNLNELKEKDYGDEARGAQRSSTGTPTDGTISPSRERAEAEFSFVRLEDLEIVATLGMGGFGRVELVQLSADRSKTFALKCLKKKHIVDTRQQEHIYSEKKIMMECRSVFITRLFKTFKDRKFVYMLMEVCLGGELWTILRDRGSFDEQMTRFCLACVLEAFQYLHSKGIIYRDLKPENLLLDSQGFIKLVDFGFAKKIGFGRKTWTFCGTPEYVAPEVILNKGHDFAADYWSLGILMFELLTGSPPFSGSDPMRTYNIILKGIDVIEFPKKISRNAHILIKKLCRDNPSERLGYGKNGIVDIKKNKWFQGFDWEGLLTRNMVAPIQPKVKGPSDCTNFDHYPKTLDIPPDETSGWDADF</sequence>
<evidence type="ECO:0000256" key="4">
    <source>
        <dbReference type="ARBA" id="ARBA00022527"/>
    </source>
</evidence>
<reference evidence="22" key="3">
    <citation type="submission" date="2023-05" db="EMBL/GenBank/DDBJ databases">
        <authorList>
            <person name="Smith C.H."/>
        </authorList>
    </citation>
    <scope>NUCLEOTIDE SEQUENCE</scope>
    <source>
        <strain evidence="22">CHS0354</strain>
        <tissue evidence="22">Mantle</tissue>
    </source>
</reference>
<evidence type="ECO:0000259" key="20">
    <source>
        <dbReference type="PROSITE" id="PS50042"/>
    </source>
</evidence>
<evidence type="ECO:0000256" key="10">
    <source>
        <dbReference type="ARBA" id="ARBA00022992"/>
    </source>
</evidence>
<feature type="active site" description="Proton acceptor" evidence="14">
    <location>
        <position position="591"/>
    </location>
</feature>
<dbReference type="PANTHER" id="PTHR24353">
    <property type="entry name" value="CYCLIC NUCLEOTIDE-DEPENDENT PROTEIN KINASE"/>
    <property type="match status" value="1"/>
</dbReference>
<feature type="binding site" evidence="15">
    <location>
        <begin position="473"/>
        <end position="481"/>
    </location>
    <ligand>
        <name>ATP</name>
        <dbReference type="ChEBI" id="CHEBI:30616"/>
    </ligand>
</feature>
<dbReference type="InterPro" id="IPR018490">
    <property type="entry name" value="cNMP-bd_dom_sf"/>
</dbReference>
<feature type="domain" description="Protein kinase" evidence="19">
    <location>
        <begin position="467"/>
        <end position="726"/>
    </location>
</feature>
<evidence type="ECO:0000313" key="23">
    <source>
        <dbReference type="Proteomes" id="UP001195483"/>
    </source>
</evidence>
<evidence type="ECO:0000256" key="17">
    <source>
        <dbReference type="SAM" id="Coils"/>
    </source>
</evidence>
<reference evidence="22" key="2">
    <citation type="journal article" date="2021" name="Genome Biol. Evol.">
        <title>Developing a high-quality reference genome for a parasitic bivalve with doubly uniparental inheritance (Bivalvia: Unionida).</title>
        <authorList>
            <person name="Smith C.H."/>
        </authorList>
    </citation>
    <scope>NUCLEOTIDE SEQUENCE</scope>
    <source>
        <strain evidence="22">CHS0354</strain>
        <tissue evidence="22">Mantle</tissue>
    </source>
</reference>
<dbReference type="PANTHER" id="PTHR24353:SF147">
    <property type="entry name" value="CGMP-DEPENDENT SERINE_THREONIN PROTEIN KINASE-RELATED"/>
    <property type="match status" value="1"/>
</dbReference>
<protein>
    <recommendedName>
        <fullName evidence="3 13">cGMP-dependent protein kinase</fullName>
        <ecNumber evidence="3 13">2.7.11.12</ecNumber>
    </recommendedName>
</protein>
<dbReference type="EC" id="2.7.11.12" evidence="3 13"/>
<dbReference type="PROSITE" id="PS00108">
    <property type="entry name" value="PROTEIN_KINASE_ST"/>
    <property type="match status" value="1"/>
</dbReference>
<evidence type="ECO:0000256" key="18">
    <source>
        <dbReference type="SAM" id="MobiDB-lite"/>
    </source>
</evidence>
<dbReference type="Gene3D" id="1.10.510.10">
    <property type="entry name" value="Transferase(Phosphotransferase) domain 1"/>
    <property type="match status" value="1"/>
</dbReference>
<dbReference type="InterPro" id="IPR002374">
    <property type="entry name" value="cGMP_dep_kinase"/>
</dbReference>
<dbReference type="Gene3D" id="3.30.200.20">
    <property type="entry name" value="Phosphorylase Kinase, domain 1"/>
    <property type="match status" value="1"/>
</dbReference>
<feature type="region of interest" description="Disordered" evidence="18">
    <location>
        <begin position="428"/>
        <end position="452"/>
    </location>
</feature>
<evidence type="ECO:0000256" key="16">
    <source>
        <dbReference type="PROSITE-ProRule" id="PRU10141"/>
    </source>
</evidence>
<dbReference type="SMART" id="SM00133">
    <property type="entry name" value="S_TK_X"/>
    <property type="match status" value="1"/>
</dbReference>
<dbReference type="FunFam" id="2.60.120.10:FF:000072">
    <property type="entry name" value="cGMP-dependent protein kinase"/>
    <property type="match status" value="1"/>
</dbReference>
<dbReference type="EMBL" id="JAEAOA010001782">
    <property type="protein sequence ID" value="KAK3609803.1"/>
    <property type="molecule type" value="Genomic_DNA"/>
</dbReference>
<feature type="binding site" evidence="15 16">
    <location>
        <position position="497"/>
    </location>
    <ligand>
        <name>ATP</name>
        <dbReference type="ChEBI" id="CHEBI:30616"/>
    </ligand>
</feature>
<dbReference type="PROSITE" id="PS00889">
    <property type="entry name" value="CNMP_BINDING_2"/>
    <property type="match status" value="2"/>
</dbReference>
<dbReference type="SUPFAM" id="SSF56112">
    <property type="entry name" value="Protein kinase-like (PK-like)"/>
    <property type="match status" value="1"/>
</dbReference>
<feature type="region of interest" description="Disordered" evidence="18">
    <location>
        <begin position="21"/>
        <end position="50"/>
    </location>
</feature>
<dbReference type="CDD" id="cd00038">
    <property type="entry name" value="CAP_ED"/>
    <property type="match status" value="2"/>
</dbReference>
<evidence type="ECO:0000256" key="8">
    <source>
        <dbReference type="ARBA" id="ARBA00022777"/>
    </source>
</evidence>
<dbReference type="PROSITE" id="PS50042">
    <property type="entry name" value="CNMP_BINDING_3"/>
    <property type="match status" value="2"/>
</dbReference>
<evidence type="ECO:0000256" key="5">
    <source>
        <dbReference type="ARBA" id="ARBA00022535"/>
    </source>
</evidence>
<dbReference type="InterPro" id="IPR011009">
    <property type="entry name" value="Kinase-like_dom_sf"/>
</dbReference>
<dbReference type="PIRSF" id="PIRSF000559">
    <property type="entry name" value="cGMP-dep_kinase"/>
    <property type="match status" value="1"/>
</dbReference>
<evidence type="ECO:0000256" key="11">
    <source>
        <dbReference type="ARBA" id="ARBA00047298"/>
    </source>
</evidence>
<dbReference type="PRINTS" id="PR00104">
    <property type="entry name" value="CGMPKINASE"/>
</dbReference>
<dbReference type="SMART" id="SM00220">
    <property type="entry name" value="S_TKc"/>
    <property type="match status" value="1"/>
</dbReference>
<feature type="domain" description="Cyclic nucleotide-binding" evidence="20">
    <location>
        <begin position="312"/>
        <end position="434"/>
    </location>
</feature>
<feature type="domain" description="AGC-kinase C-terminal" evidence="21">
    <location>
        <begin position="727"/>
        <end position="777"/>
    </location>
</feature>
<dbReference type="GO" id="GO:0004692">
    <property type="term" value="F:cGMP-dependent protein kinase activity"/>
    <property type="evidence" value="ECO:0007669"/>
    <property type="project" value="UniProtKB-EC"/>
</dbReference>
<keyword evidence="23" id="KW-1185">Reference proteome</keyword>
<keyword evidence="5 13" id="KW-0140">cGMP</keyword>
<dbReference type="GO" id="GO:0005737">
    <property type="term" value="C:cytoplasm"/>
    <property type="evidence" value="ECO:0007669"/>
    <property type="project" value="UniProtKB-ARBA"/>
</dbReference>
<gene>
    <name evidence="22" type="ORF">CHS0354_029842</name>
</gene>
<keyword evidence="7 13" id="KW-0547">Nucleotide-binding</keyword>
<feature type="coiled-coil region" evidence="17">
    <location>
        <begin position="73"/>
        <end position="121"/>
    </location>
</feature>
<keyword evidence="4 13" id="KW-0723">Serine/threonine-protein kinase</keyword>
<keyword evidence="10 13" id="KW-0142">cGMP-binding</keyword>
<comment type="similarity">
    <text evidence="2 13">Belongs to the protein kinase superfamily. AGC Ser/Thr protein kinase family. cGMP subfamily.</text>
</comment>
<dbReference type="Proteomes" id="UP001195483">
    <property type="component" value="Unassembled WGS sequence"/>
</dbReference>
<evidence type="ECO:0000256" key="15">
    <source>
        <dbReference type="PIRSR" id="PIRSR000559-2"/>
    </source>
</evidence>
<evidence type="ECO:0000256" key="9">
    <source>
        <dbReference type="ARBA" id="ARBA00022840"/>
    </source>
</evidence>
<dbReference type="InterPro" id="IPR000961">
    <property type="entry name" value="AGC-kinase_C"/>
</dbReference>
<keyword evidence="6 13" id="KW-0808">Transferase</keyword>
<evidence type="ECO:0000256" key="6">
    <source>
        <dbReference type="ARBA" id="ARBA00022679"/>
    </source>
</evidence>
<dbReference type="Pfam" id="PF00069">
    <property type="entry name" value="Pkinase"/>
    <property type="match status" value="1"/>
</dbReference>
<dbReference type="SMART" id="SM00100">
    <property type="entry name" value="cNMP"/>
    <property type="match status" value="2"/>
</dbReference>
<dbReference type="InterPro" id="IPR000595">
    <property type="entry name" value="cNMP-bd_dom"/>
</dbReference>
<dbReference type="InterPro" id="IPR018488">
    <property type="entry name" value="cNMP-bd_CS"/>
</dbReference>
<keyword evidence="17" id="KW-0175">Coiled coil</keyword>
<dbReference type="Gene3D" id="2.60.120.10">
    <property type="entry name" value="Jelly Rolls"/>
    <property type="match status" value="2"/>
</dbReference>
<dbReference type="FunFam" id="1.10.510.10:FF:000096">
    <property type="entry name" value="cGMP-dependent protein kinase"/>
    <property type="match status" value="1"/>
</dbReference>
<dbReference type="PROSITE" id="PS51285">
    <property type="entry name" value="AGC_KINASE_CTER"/>
    <property type="match status" value="1"/>
</dbReference>
<evidence type="ECO:0000259" key="21">
    <source>
        <dbReference type="PROSITE" id="PS51285"/>
    </source>
</evidence>
<dbReference type="InterPro" id="IPR008271">
    <property type="entry name" value="Ser/Thr_kinase_AS"/>
</dbReference>
<feature type="compositionally biased region" description="Polar residues" evidence="18">
    <location>
        <begin position="436"/>
        <end position="450"/>
    </location>
</feature>
<reference evidence="22" key="1">
    <citation type="journal article" date="2021" name="Genome Biol. Evol.">
        <title>A High-Quality Reference Genome for a Parasitic Bivalve with Doubly Uniparental Inheritance (Bivalvia: Unionida).</title>
        <authorList>
            <person name="Smith C.H."/>
        </authorList>
    </citation>
    <scope>NUCLEOTIDE SEQUENCE</scope>
    <source>
        <strain evidence="22">CHS0354</strain>
    </source>
</reference>
<evidence type="ECO:0000256" key="14">
    <source>
        <dbReference type="PIRSR" id="PIRSR000559-1"/>
    </source>
</evidence>
<feature type="domain" description="Cyclic nucleotide-binding" evidence="20">
    <location>
        <begin position="194"/>
        <end position="309"/>
    </location>
</feature>
<evidence type="ECO:0000256" key="1">
    <source>
        <dbReference type="ARBA" id="ARBA00001946"/>
    </source>
</evidence>
<keyword evidence="8 13" id="KW-0418">Kinase</keyword>